<dbReference type="Proteomes" id="UP000198287">
    <property type="component" value="Unassembled WGS sequence"/>
</dbReference>
<feature type="compositionally biased region" description="Basic and acidic residues" evidence="1">
    <location>
        <begin position="137"/>
        <end position="146"/>
    </location>
</feature>
<feature type="compositionally biased region" description="Polar residues" evidence="1">
    <location>
        <begin position="113"/>
        <end position="129"/>
    </location>
</feature>
<evidence type="ECO:0000256" key="1">
    <source>
        <dbReference type="SAM" id="MobiDB-lite"/>
    </source>
</evidence>
<organism evidence="2 3">
    <name type="scientific">Folsomia candida</name>
    <name type="common">Springtail</name>
    <dbReference type="NCBI Taxonomy" id="158441"/>
    <lineage>
        <taxon>Eukaryota</taxon>
        <taxon>Metazoa</taxon>
        <taxon>Ecdysozoa</taxon>
        <taxon>Arthropoda</taxon>
        <taxon>Hexapoda</taxon>
        <taxon>Collembola</taxon>
        <taxon>Entomobryomorpha</taxon>
        <taxon>Isotomoidea</taxon>
        <taxon>Isotomidae</taxon>
        <taxon>Proisotominae</taxon>
        <taxon>Folsomia</taxon>
    </lineage>
</organism>
<feature type="region of interest" description="Disordered" evidence="1">
    <location>
        <begin position="104"/>
        <end position="155"/>
    </location>
</feature>
<evidence type="ECO:0000313" key="3">
    <source>
        <dbReference type="Proteomes" id="UP000198287"/>
    </source>
</evidence>
<keyword evidence="3" id="KW-1185">Reference proteome</keyword>
<evidence type="ECO:0000313" key="2">
    <source>
        <dbReference type="EMBL" id="OXA55266.1"/>
    </source>
</evidence>
<dbReference type="AlphaFoldDB" id="A0A226EF10"/>
<feature type="compositionally biased region" description="Basic and acidic residues" evidence="1">
    <location>
        <begin position="40"/>
        <end position="49"/>
    </location>
</feature>
<comment type="caution">
    <text evidence="2">The sequence shown here is derived from an EMBL/GenBank/DDBJ whole genome shotgun (WGS) entry which is preliminary data.</text>
</comment>
<reference evidence="2 3" key="1">
    <citation type="submission" date="2015-12" db="EMBL/GenBank/DDBJ databases">
        <title>The genome of Folsomia candida.</title>
        <authorList>
            <person name="Faddeeva A."/>
            <person name="Derks M.F."/>
            <person name="Anvar Y."/>
            <person name="Smit S."/>
            <person name="Van Straalen N."/>
            <person name="Roelofs D."/>
        </authorList>
    </citation>
    <scope>NUCLEOTIDE SEQUENCE [LARGE SCALE GENOMIC DNA]</scope>
    <source>
        <strain evidence="2 3">VU population</strain>
        <tissue evidence="2">Whole body</tissue>
    </source>
</reference>
<feature type="compositionally biased region" description="Low complexity" evidence="1">
    <location>
        <begin position="1"/>
        <end position="16"/>
    </location>
</feature>
<sequence length="225" mass="25334">MSSNQTGGAGSSSGQQCPNECGYDPSNQKHNEQNWQGLNDPRDRPSEDMRFNTHYYNAIDRQIAENYHTGCLGSQASSVLPQVEATLWNLPKYDKEFTVNNSNYSSKKDGIMSSKQTGGAGSSRGQPCQNECGYDPSNRKHNEEHWQGSNDPRGTSRGVSFYPDLKVHYTVKKLVFLYVYDSTGSGHMKFNSHYYNVIDRQIAENHHTRCLGQPGNTQYAKTYPK</sequence>
<protein>
    <submittedName>
        <fullName evidence="2">Uncharacterized protein</fullName>
    </submittedName>
</protein>
<feature type="region of interest" description="Disordered" evidence="1">
    <location>
        <begin position="1"/>
        <end position="49"/>
    </location>
</feature>
<accession>A0A226EF10</accession>
<gene>
    <name evidence="2" type="ORF">Fcan01_08821</name>
</gene>
<dbReference type="EMBL" id="LNIX01000004">
    <property type="protein sequence ID" value="OXA55266.1"/>
    <property type="molecule type" value="Genomic_DNA"/>
</dbReference>
<proteinExistence type="predicted"/>
<name>A0A226EF10_FOLCA</name>